<dbReference type="Proteomes" id="UP001314170">
    <property type="component" value="Unassembled WGS sequence"/>
</dbReference>
<proteinExistence type="predicted"/>
<reference evidence="2 3" key="1">
    <citation type="submission" date="2024-01" db="EMBL/GenBank/DDBJ databases">
        <authorList>
            <person name="Waweru B."/>
        </authorList>
    </citation>
    <scope>NUCLEOTIDE SEQUENCE [LARGE SCALE GENOMIC DNA]</scope>
</reference>
<dbReference type="EMBL" id="CAWUPB010000801">
    <property type="protein sequence ID" value="CAK7324924.1"/>
    <property type="molecule type" value="Genomic_DNA"/>
</dbReference>
<evidence type="ECO:0000313" key="3">
    <source>
        <dbReference type="Proteomes" id="UP001314170"/>
    </source>
</evidence>
<keyword evidence="3" id="KW-1185">Reference proteome</keyword>
<sequence length="162" mass="17731">MTASSYACPRSSLFSLTMRLFPADWEKGAVTLEPRIGLSVARTGSEIQRIAAKGGMIAARCKPEVTSGGPASKAHYPDYPNEMIEAGLHLELLWLPHTPTSPCNFHFKSTPKSIHQRATLTAKRAEQLELDERRGCNFKEARPDPRTGQKTGPTVIPRASSS</sequence>
<accession>A0AAV1QXS3</accession>
<evidence type="ECO:0000313" key="2">
    <source>
        <dbReference type="EMBL" id="CAK7324924.1"/>
    </source>
</evidence>
<protein>
    <submittedName>
        <fullName evidence="2">Uncharacterized protein</fullName>
    </submittedName>
</protein>
<name>A0AAV1QXS3_9ROSI</name>
<dbReference type="AlphaFoldDB" id="A0AAV1QXS3"/>
<feature type="region of interest" description="Disordered" evidence="1">
    <location>
        <begin position="126"/>
        <end position="162"/>
    </location>
</feature>
<gene>
    <name evidence="2" type="ORF">DCAF_LOCUS2595</name>
</gene>
<organism evidence="2 3">
    <name type="scientific">Dovyalis caffra</name>
    <dbReference type="NCBI Taxonomy" id="77055"/>
    <lineage>
        <taxon>Eukaryota</taxon>
        <taxon>Viridiplantae</taxon>
        <taxon>Streptophyta</taxon>
        <taxon>Embryophyta</taxon>
        <taxon>Tracheophyta</taxon>
        <taxon>Spermatophyta</taxon>
        <taxon>Magnoliopsida</taxon>
        <taxon>eudicotyledons</taxon>
        <taxon>Gunneridae</taxon>
        <taxon>Pentapetalae</taxon>
        <taxon>rosids</taxon>
        <taxon>fabids</taxon>
        <taxon>Malpighiales</taxon>
        <taxon>Salicaceae</taxon>
        <taxon>Flacourtieae</taxon>
        <taxon>Dovyalis</taxon>
    </lineage>
</organism>
<comment type="caution">
    <text evidence="2">The sequence shown here is derived from an EMBL/GenBank/DDBJ whole genome shotgun (WGS) entry which is preliminary data.</text>
</comment>
<feature type="compositionally biased region" description="Basic and acidic residues" evidence="1">
    <location>
        <begin position="126"/>
        <end position="147"/>
    </location>
</feature>
<evidence type="ECO:0000256" key="1">
    <source>
        <dbReference type="SAM" id="MobiDB-lite"/>
    </source>
</evidence>